<comment type="similarity">
    <text evidence="1">Belongs to the carbohydrate kinase PfkB family.</text>
</comment>
<evidence type="ECO:0000313" key="5">
    <source>
        <dbReference type="EMBL" id="GAX82953.1"/>
    </source>
</evidence>
<sequence>MVDITSDSAVSGDILKQLRVEKGGRRVLGSLDERSKALTILQDSDCSTKITAGGSVANTLVGISRLSKASRRKKIHVALSSSCSTDAIGQYFSASLNNAGVAVLPSEDVGHTGTVFVLASPDGQRSFLSYFQSEHMKVSTSLRVAVSQCRLVVVEGYMWEMPGAAEAITEVVAIAKAHGVQVAMTAGDPGVVARNRDKILQVLNLGGRDILFFSNQEEACELLGKGRVCGANTAILGLGSLCGVAVVTDGSRGSFVSCMGQVHTIPAAEVPTGVVDTCGAGDAYAAGFCYAIMTGHDCASAGAFASSTAAQVIARHGAQLLESEAQELVELLPETLPLAVSATWLSKSAAA</sequence>
<evidence type="ECO:0000256" key="2">
    <source>
        <dbReference type="ARBA" id="ARBA00022679"/>
    </source>
</evidence>
<proteinExistence type="inferred from homology"/>
<evidence type="ECO:0000256" key="3">
    <source>
        <dbReference type="ARBA" id="ARBA00022777"/>
    </source>
</evidence>
<dbReference type="GO" id="GO:0016301">
    <property type="term" value="F:kinase activity"/>
    <property type="evidence" value="ECO:0007669"/>
    <property type="project" value="UniProtKB-KW"/>
</dbReference>
<dbReference type="Pfam" id="PF00294">
    <property type="entry name" value="PfkB"/>
    <property type="match status" value="1"/>
</dbReference>
<dbReference type="InterPro" id="IPR029056">
    <property type="entry name" value="Ribokinase-like"/>
</dbReference>
<dbReference type="Gene3D" id="3.40.1190.20">
    <property type="match status" value="1"/>
</dbReference>
<keyword evidence="3" id="KW-0418">Kinase</keyword>
<dbReference type="STRING" id="1157962.A0A250XIT5"/>
<reference evidence="5 6" key="1">
    <citation type="submission" date="2017-08" db="EMBL/GenBank/DDBJ databases">
        <title>Acidophilic green algal genome provides insights into adaptation to an acidic environment.</title>
        <authorList>
            <person name="Hirooka S."/>
            <person name="Hirose Y."/>
            <person name="Kanesaki Y."/>
            <person name="Higuchi S."/>
            <person name="Fujiwara T."/>
            <person name="Onuma R."/>
            <person name="Era A."/>
            <person name="Ohbayashi R."/>
            <person name="Uzuka A."/>
            <person name="Nozaki H."/>
            <person name="Yoshikawa H."/>
            <person name="Miyagishima S.Y."/>
        </authorList>
    </citation>
    <scope>NUCLEOTIDE SEQUENCE [LARGE SCALE GENOMIC DNA]</scope>
    <source>
        <strain evidence="5 6">NIES-2499</strain>
    </source>
</reference>
<dbReference type="AlphaFoldDB" id="A0A250XIT5"/>
<dbReference type="InterPro" id="IPR011611">
    <property type="entry name" value="PfkB_dom"/>
</dbReference>
<name>A0A250XIT5_9CHLO</name>
<protein>
    <recommendedName>
        <fullName evidence="4">Carbohydrate kinase PfkB domain-containing protein</fullName>
    </recommendedName>
</protein>
<gene>
    <name evidence="5" type="ORF">CEUSTIGMA_g10380.t1</name>
</gene>
<dbReference type="SUPFAM" id="SSF53613">
    <property type="entry name" value="Ribokinase-like"/>
    <property type="match status" value="1"/>
</dbReference>
<organism evidence="5 6">
    <name type="scientific">Chlamydomonas eustigma</name>
    <dbReference type="NCBI Taxonomy" id="1157962"/>
    <lineage>
        <taxon>Eukaryota</taxon>
        <taxon>Viridiplantae</taxon>
        <taxon>Chlorophyta</taxon>
        <taxon>core chlorophytes</taxon>
        <taxon>Chlorophyceae</taxon>
        <taxon>CS clade</taxon>
        <taxon>Chlamydomonadales</taxon>
        <taxon>Chlamydomonadaceae</taxon>
        <taxon>Chlamydomonas</taxon>
    </lineage>
</organism>
<feature type="domain" description="Carbohydrate kinase PfkB" evidence="4">
    <location>
        <begin position="48"/>
        <end position="320"/>
    </location>
</feature>
<keyword evidence="6" id="KW-1185">Reference proteome</keyword>
<dbReference type="EMBL" id="BEGY01000089">
    <property type="protein sequence ID" value="GAX82953.1"/>
    <property type="molecule type" value="Genomic_DNA"/>
</dbReference>
<evidence type="ECO:0000256" key="1">
    <source>
        <dbReference type="ARBA" id="ARBA00010688"/>
    </source>
</evidence>
<keyword evidence="2" id="KW-0808">Transferase</keyword>
<evidence type="ECO:0000313" key="6">
    <source>
        <dbReference type="Proteomes" id="UP000232323"/>
    </source>
</evidence>
<comment type="caution">
    <text evidence="5">The sequence shown here is derived from an EMBL/GenBank/DDBJ whole genome shotgun (WGS) entry which is preliminary data.</text>
</comment>
<dbReference type="Proteomes" id="UP000232323">
    <property type="component" value="Unassembled WGS sequence"/>
</dbReference>
<evidence type="ECO:0000259" key="4">
    <source>
        <dbReference type="Pfam" id="PF00294"/>
    </source>
</evidence>
<dbReference type="PANTHER" id="PTHR43320:SF3">
    <property type="entry name" value="CARBOHYDRATE KINASE PFKB DOMAIN-CONTAINING PROTEIN"/>
    <property type="match status" value="1"/>
</dbReference>
<dbReference type="OrthoDB" id="415590at2759"/>
<accession>A0A250XIT5</accession>
<dbReference type="PANTHER" id="PTHR43320">
    <property type="entry name" value="SUGAR KINASE"/>
    <property type="match status" value="1"/>
</dbReference>
<dbReference type="InterPro" id="IPR052700">
    <property type="entry name" value="Carb_kinase_PfkB-like"/>
</dbReference>